<evidence type="ECO:0000313" key="9">
    <source>
        <dbReference type="Proteomes" id="UP000298138"/>
    </source>
</evidence>
<dbReference type="GO" id="GO:0016887">
    <property type="term" value="F:ATP hydrolysis activity"/>
    <property type="evidence" value="ECO:0007669"/>
    <property type="project" value="InterPro"/>
</dbReference>
<evidence type="ECO:0000256" key="1">
    <source>
        <dbReference type="ARBA" id="ARBA00007271"/>
    </source>
</evidence>
<dbReference type="GO" id="GO:0005524">
    <property type="term" value="F:ATP binding"/>
    <property type="evidence" value="ECO:0007669"/>
    <property type="project" value="UniProtKB-KW"/>
</dbReference>
<evidence type="ECO:0000256" key="6">
    <source>
        <dbReference type="SAM" id="MobiDB-lite"/>
    </source>
</evidence>
<evidence type="ECO:0000259" key="7">
    <source>
        <dbReference type="SMART" id="SM00382"/>
    </source>
</evidence>
<dbReference type="GO" id="GO:0007131">
    <property type="term" value="P:reciprocal meiotic recombination"/>
    <property type="evidence" value="ECO:0007669"/>
    <property type="project" value="TreeGrafter"/>
</dbReference>
<dbReference type="GO" id="GO:0005694">
    <property type="term" value="C:chromosome"/>
    <property type="evidence" value="ECO:0007669"/>
    <property type="project" value="TreeGrafter"/>
</dbReference>
<dbReference type="OrthoDB" id="5925at2759"/>
<dbReference type="InterPro" id="IPR044539">
    <property type="entry name" value="Pch2-like"/>
</dbReference>
<dbReference type="EMBL" id="ML220112">
    <property type="protein sequence ID" value="TGZ85424.1"/>
    <property type="molecule type" value="Genomic_DNA"/>
</dbReference>
<dbReference type="GO" id="GO:0005634">
    <property type="term" value="C:nucleus"/>
    <property type="evidence" value="ECO:0007669"/>
    <property type="project" value="TreeGrafter"/>
</dbReference>
<dbReference type="InParanoid" id="A0A4S2N8A6"/>
<sequence length="297" mass="32561">MPRLILLHGPPGSGKTTLSKALAQKLSIRLSTSFTTYKFVQINSHSLFSKFFSESGKLVGKMFDDIFDMLADPKLFVVVLIDEVETLICQRKAASNEPIDSLRVVNAFLTALDKLRSRRNVVVISTSNLLEAMDGAFLDRVDVKMFVDTPQCRAAYTILRNSFNELIRAGIIISDVSLSQLEYSFKLNAYLLPSQKSIPCATEAALCLYSAPQAASSRLWRCAEKCTGFSGRMLAKLPVLMHASYIQRPQCALDVAMTALEKTIADEVHLRSGGSDQSTKPRSGSSGSNTVGINGHK</sequence>
<dbReference type="InterPro" id="IPR027417">
    <property type="entry name" value="P-loop_NTPase"/>
</dbReference>
<dbReference type="PANTHER" id="PTHR45991:SF1">
    <property type="entry name" value="PACHYTENE CHECKPOINT PROTEIN 2 HOMOLOG"/>
    <property type="match status" value="1"/>
</dbReference>
<proteinExistence type="inferred from homology"/>
<evidence type="ECO:0000256" key="3">
    <source>
        <dbReference type="ARBA" id="ARBA00022840"/>
    </source>
</evidence>
<feature type="compositionally biased region" description="Polar residues" evidence="6">
    <location>
        <begin position="274"/>
        <end position="297"/>
    </location>
</feature>
<dbReference type="InterPro" id="IPR003593">
    <property type="entry name" value="AAA+_ATPase"/>
</dbReference>
<protein>
    <submittedName>
        <fullName evidence="8">AAA-domain-containing protein</fullName>
    </submittedName>
</protein>
<dbReference type="Pfam" id="PF00004">
    <property type="entry name" value="AAA"/>
    <property type="match status" value="1"/>
</dbReference>
<dbReference type="PRINTS" id="PR00300">
    <property type="entry name" value="CLPPROTEASEA"/>
</dbReference>
<gene>
    <name evidence="8" type="ORF">EX30DRAFT_301444</name>
</gene>
<organism evidence="8 9">
    <name type="scientific">Ascodesmis nigricans</name>
    <dbReference type="NCBI Taxonomy" id="341454"/>
    <lineage>
        <taxon>Eukaryota</taxon>
        <taxon>Fungi</taxon>
        <taxon>Dikarya</taxon>
        <taxon>Ascomycota</taxon>
        <taxon>Pezizomycotina</taxon>
        <taxon>Pezizomycetes</taxon>
        <taxon>Pezizales</taxon>
        <taxon>Ascodesmidaceae</taxon>
        <taxon>Ascodesmis</taxon>
    </lineage>
</organism>
<dbReference type="Gene3D" id="3.40.50.300">
    <property type="entry name" value="P-loop containing nucleotide triphosphate hydrolases"/>
    <property type="match status" value="1"/>
</dbReference>
<keyword evidence="9" id="KW-1185">Reference proteome</keyword>
<evidence type="ECO:0000313" key="8">
    <source>
        <dbReference type="EMBL" id="TGZ85424.1"/>
    </source>
</evidence>
<name>A0A4S2N8A6_9PEZI</name>
<dbReference type="GO" id="GO:0051598">
    <property type="term" value="P:meiotic recombination checkpoint signaling"/>
    <property type="evidence" value="ECO:0007669"/>
    <property type="project" value="TreeGrafter"/>
</dbReference>
<evidence type="ECO:0000256" key="5">
    <source>
        <dbReference type="RuleBase" id="RU003651"/>
    </source>
</evidence>
<dbReference type="InterPro" id="IPR001270">
    <property type="entry name" value="ClpA/B"/>
</dbReference>
<dbReference type="InterPro" id="IPR058249">
    <property type="entry name" value="Pch2_C"/>
</dbReference>
<dbReference type="Proteomes" id="UP000298138">
    <property type="component" value="Unassembled WGS sequence"/>
</dbReference>
<dbReference type="SMART" id="SM00382">
    <property type="entry name" value="AAA"/>
    <property type="match status" value="1"/>
</dbReference>
<dbReference type="AlphaFoldDB" id="A0A4S2N8A6"/>
<keyword evidence="4" id="KW-0469">Meiosis</keyword>
<dbReference type="STRING" id="341454.A0A4S2N8A6"/>
<dbReference type="Pfam" id="PF23242">
    <property type="entry name" value="AAA_lid_TRIP13_C"/>
    <property type="match status" value="1"/>
</dbReference>
<dbReference type="PROSITE" id="PS00674">
    <property type="entry name" value="AAA"/>
    <property type="match status" value="1"/>
</dbReference>
<comment type="similarity">
    <text evidence="1">Belongs to the AAA ATPase family. PCH2 subfamily.</text>
</comment>
<feature type="region of interest" description="Disordered" evidence="6">
    <location>
        <begin position="270"/>
        <end position="297"/>
    </location>
</feature>
<evidence type="ECO:0000256" key="4">
    <source>
        <dbReference type="ARBA" id="ARBA00023254"/>
    </source>
</evidence>
<evidence type="ECO:0000256" key="2">
    <source>
        <dbReference type="ARBA" id="ARBA00022741"/>
    </source>
</evidence>
<dbReference type="PANTHER" id="PTHR45991">
    <property type="entry name" value="PACHYTENE CHECKPOINT PROTEIN 2"/>
    <property type="match status" value="1"/>
</dbReference>
<dbReference type="SUPFAM" id="SSF52540">
    <property type="entry name" value="P-loop containing nucleoside triphosphate hydrolases"/>
    <property type="match status" value="1"/>
</dbReference>
<dbReference type="InterPro" id="IPR003959">
    <property type="entry name" value="ATPase_AAA_core"/>
</dbReference>
<keyword evidence="2 5" id="KW-0547">Nucleotide-binding</keyword>
<feature type="domain" description="AAA+ ATPase" evidence="7">
    <location>
        <begin position="1"/>
        <end position="151"/>
    </location>
</feature>
<keyword evidence="3 5" id="KW-0067">ATP-binding</keyword>
<dbReference type="InterPro" id="IPR003960">
    <property type="entry name" value="ATPase_AAA_CS"/>
</dbReference>
<accession>A0A4S2N8A6</accession>
<reference evidence="8 9" key="1">
    <citation type="submission" date="2019-04" db="EMBL/GenBank/DDBJ databases">
        <title>Comparative genomics and transcriptomics to analyze fruiting body development in filamentous ascomycetes.</title>
        <authorList>
            <consortium name="DOE Joint Genome Institute"/>
            <person name="Lutkenhaus R."/>
            <person name="Traeger S."/>
            <person name="Breuer J."/>
            <person name="Kuo A."/>
            <person name="Lipzen A."/>
            <person name="Pangilinan J."/>
            <person name="Dilworth D."/>
            <person name="Sandor L."/>
            <person name="Poggeler S."/>
            <person name="Barry K."/>
            <person name="Grigoriev I.V."/>
            <person name="Nowrousian M."/>
        </authorList>
    </citation>
    <scope>NUCLEOTIDE SEQUENCE [LARGE SCALE GENOMIC DNA]</scope>
    <source>
        <strain evidence="8 9">CBS 389.68</strain>
    </source>
</reference>